<dbReference type="InterPro" id="IPR041916">
    <property type="entry name" value="Anti_sigma_zinc_sf"/>
</dbReference>
<keyword evidence="2" id="KW-0804">Transcription</keyword>
<keyword evidence="4" id="KW-0812">Transmembrane</keyword>
<reference evidence="7" key="1">
    <citation type="journal article" date="2019" name="Int. J. Syst. Evol. Microbiol.">
        <title>The Global Catalogue of Microorganisms (GCM) 10K type strain sequencing project: providing services to taxonomists for standard genome sequencing and annotation.</title>
        <authorList>
            <consortium name="The Broad Institute Genomics Platform"/>
            <consortium name="The Broad Institute Genome Sequencing Center for Infectious Disease"/>
            <person name="Wu L."/>
            <person name="Ma J."/>
        </authorList>
    </citation>
    <scope>NUCLEOTIDE SEQUENCE [LARGE SCALE GENOMIC DNA]</scope>
    <source>
        <strain evidence="7">JCM 31037</strain>
    </source>
</reference>
<dbReference type="Proteomes" id="UP001597260">
    <property type="component" value="Unassembled WGS sequence"/>
</dbReference>
<keyword evidence="4" id="KW-0472">Membrane</keyword>
<evidence type="ECO:0000256" key="1">
    <source>
        <dbReference type="ARBA" id="ARBA00023015"/>
    </source>
</evidence>
<keyword evidence="7" id="KW-1185">Reference proteome</keyword>
<keyword evidence="4" id="KW-1133">Transmembrane helix</keyword>
<dbReference type="RefSeq" id="WP_377567262.1">
    <property type="nucleotide sequence ID" value="NZ_JBHTMP010000004.1"/>
</dbReference>
<dbReference type="EMBL" id="JBHTMP010000004">
    <property type="protein sequence ID" value="MFD1320353.1"/>
    <property type="molecule type" value="Genomic_DNA"/>
</dbReference>
<dbReference type="Pfam" id="PF13490">
    <property type="entry name" value="zf-HC2"/>
    <property type="match status" value="1"/>
</dbReference>
<feature type="transmembrane region" description="Helical" evidence="4">
    <location>
        <begin position="135"/>
        <end position="155"/>
    </location>
</feature>
<gene>
    <name evidence="6" type="ORF">ACFQ4H_04520</name>
</gene>
<accession>A0ABW3Y961</accession>
<organism evidence="6 7">
    <name type="scientific">Micromonospora sonneratiae</name>
    <dbReference type="NCBI Taxonomy" id="1184706"/>
    <lineage>
        <taxon>Bacteria</taxon>
        <taxon>Bacillati</taxon>
        <taxon>Actinomycetota</taxon>
        <taxon>Actinomycetes</taxon>
        <taxon>Micromonosporales</taxon>
        <taxon>Micromonosporaceae</taxon>
        <taxon>Micromonospora</taxon>
    </lineage>
</organism>
<evidence type="ECO:0000313" key="7">
    <source>
        <dbReference type="Proteomes" id="UP001597260"/>
    </source>
</evidence>
<sequence>MTRTSQVDHPDVGAYALGVLTPDEMDAFEEHLATCDSCGEELDELMDVPVMLANVELADGDPTEPGIPVVADSRRGAAPVALETTEPGSARPAPAGQPVNGRPVDPATLPGRVSRVISFPDAAERERRRSRMRRLYSVAAAVVLVAGGVTGGLLVGRSDGNQPQVTGSPSVQLLVTGEEFRATDPTTGIVARMGLESKGWGTHVALELARVTGPQQCQLIAIGKDGTNEVAMTWSVPPKGYGTAENPAPLTVHGGTSVKRDQLDRFEVRTLDGQILATIRI</sequence>
<protein>
    <submittedName>
        <fullName evidence="6">Anti-sigma factor family protein</fullName>
    </submittedName>
</protein>
<keyword evidence="1" id="KW-0805">Transcription regulation</keyword>
<evidence type="ECO:0000259" key="5">
    <source>
        <dbReference type="Pfam" id="PF13490"/>
    </source>
</evidence>
<evidence type="ECO:0000256" key="3">
    <source>
        <dbReference type="SAM" id="MobiDB-lite"/>
    </source>
</evidence>
<evidence type="ECO:0000313" key="6">
    <source>
        <dbReference type="EMBL" id="MFD1320353.1"/>
    </source>
</evidence>
<evidence type="ECO:0000256" key="4">
    <source>
        <dbReference type="SAM" id="Phobius"/>
    </source>
</evidence>
<name>A0ABW3Y961_9ACTN</name>
<evidence type="ECO:0000256" key="2">
    <source>
        <dbReference type="ARBA" id="ARBA00023163"/>
    </source>
</evidence>
<feature type="region of interest" description="Disordered" evidence="3">
    <location>
        <begin position="80"/>
        <end position="109"/>
    </location>
</feature>
<feature type="domain" description="Putative zinc-finger" evidence="5">
    <location>
        <begin position="12"/>
        <end position="38"/>
    </location>
</feature>
<comment type="caution">
    <text evidence="6">The sequence shown here is derived from an EMBL/GenBank/DDBJ whole genome shotgun (WGS) entry which is preliminary data.</text>
</comment>
<dbReference type="InterPro" id="IPR027383">
    <property type="entry name" value="Znf_put"/>
</dbReference>
<proteinExistence type="predicted"/>
<dbReference type="Gene3D" id="1.10.10.1320">
    <property type="entry name" value="Anti-sigma factor, zinc-finger domain"/>
    <property type="match status" value="1"/>
</dbReference>